<feature type="chain" id="PRO_5038895066" evidence="4">
    <location>
        <begin position="22"/>
        <end position="419"/>
    </location>
</feature>
<keyword evidence="2" id="KW-0813">Transport</keyword>
<dbReference type="EMBL" id="RFFI01000066">
    <property type="protein sequence ID" value="RMI08950.1"/>
    <property type="molecule type" value="Genomic_DNA"/>
</dbReference>
<comment type="similarity">
    <text evidence="1">Belongs to the bacterial solute-binding protein 1 family.</text>
</comment>
<dbReference type="PROSITE" id="PS51257">
    <property type="entry name" value="PROKAR_LIPOPROTEIN"/>
    <property type="match status" value="1"/>
</dbReference>
<dbReference type="GO" id="GO:0055052">
    <property type="term" value="C:ATP-binding cassette (ABC) transporter complex, substrate-binding subunit-containing"/>
    <property type="evidence" value="ECO:0007669"/>
    <property type="project" value="TreeGrafter"/>
</dbReference>
<dbReference type="CDD" id="cd14748">
    <property type="entry name" value="PBP2_UgpB"/>
    <property type="match status" value="1"/>
</dbReference>
<keyword evidence="3 4" id="KW-0732">Signal</keyword>
<dbReference type="GO" id="GO:0015768">
    <property type="term" value="P:maltose transport"/>
    <property type="evidence" value="ECO:0007669"/>
    <property type="project" value="TreeGrafter"/>
</dbReference>
<dbReference type="OrthoDB" id="2510110at2"/>
<keyword evidence="6" id="KW-1185">Reference proteome</keyword>
<evidence type="ECO:0000256" key="2">
    <source>
        <dbReference type="ARBA" id="ARBA00022448"/>
    </source>
</evidence>
<dbReference type="GO" id="GO:1901982">
    <property type="term" value="F:maltose binding"/>
    <property type="evidence" value="ECO:0007669"/>
    <property type="project" value="TreeGrafter"/>
</dbReference>
<gene>
    <name evidence="5" type="ORF">EBM89_12470</name>
</gene>
<dbReference type="Pfam" id="PF13416">
    <property type="entry name" value="SBP_bac_8"/>
    <property type="match status" value="1"/>
</dbReference>
<evidence type="ECO:0000256" key="4">
    <source>
        <dbReference type="SAM" id="SignalP"/>
    </source>
</evidence>
<dbReference type="Proteomes" id="UP000269289">
    <property type="component" value="Unassembled WGS sequence"/>
</dbReference>
<comment type="caution">
    <text evidence="5">The sequence shown here is derived from an EMBL/GenBank/DDBJ whole genome shotgun (WGS) entry which is preliminary data.</text>
</comment>
<feature type="signal peptide" evidence="4">
    <location>
        <begin position="1"/>
        <end position="21"/>
    </location>
</feature>
<dbReference type="RefSeq" id="WP_122149750.1">
    <property type="nucleotide sequence ID" value="NZ_RFFI01000066.1"/>
</dbReference>
<dbReference type="GO" id="GO:0042956">
    <property type="term" value="P:maltodextrin transmembrane transport"/>
    <property type="evidence" value="ECO:0007669"/>
    <property type="project" value="TreeGrafter"/>
</dbReference>
<dbReference type="PANTHER" id="PTHR30061">
    <property type="entry name" value="MALTOSE-BINDING PERIPLASMIC PROTEIN"/>
    <property type="match status" value="1"/>
</dbReference>
<dbReference type="SUPFAM" id="SSF53850">
    <property type="entry name" value="Periplasmic binding protein-like II"/>
    <property type="match status" value="1"/>
</dbReference>
<dbReference type="Gene3D" id="3.40.190.10">
    <property type="entry name" value="Periplasmic binding protein-like II"/>
    <property type="match status" value="1"/>
</dbReference>
<reference evidence="5 6" key="1">
    <citation type="submission" date="2018-10" db="EMBL/GenBank/DDBJ databases">
        <title>Isolation, diversity and antifungal activity of actinobacteria from wheat.</title>
        <authorList>
            <person name="Han C."/>
        </authorList>
    </citation>
    <scope>NUCLEOTIDE SEQUENCE [LARGE SCALE GENOMIC DNA]</scope>
    <source>
        <strain evidence="5 6">NEAU-YY56</strain>
    </source>
</reference>
<name>A0A3M2JAY5_9CELL</name>
<protein>
    <submittedName>
        <fullName evidence="5">ABC transporter substrate-binding protein</fullName>
    </submittedName>
</protein>
<dbReference type="InterPro" id="IPR006059">
    <property type="entry name" value="SBP"/>
</dbReference>
<evidence type="ECO:0000313" key="6">
    <source>
        <dbReference type="Proteomes" id="UP000269289"/>
    </source>
</evidence>
<sequence length="419" mass="43897">MKRTPALLVAPVAALALTLTACSGSGSSDHDGPVELSFWHGYTEADGDVLQQIVEDFNAAHEGEITISTQVNPWDVIDDTFLPALSADNGPEIVAMPAERLPVYADRGAFVDLDDFYADDEATPDLNAGALDMVTVDGTAYGVPTGFVPLTMFYNQSLFDAAGVAVPTTWDEWVAAAQALTVDEDGDGTPEQYGLALADHATVGNGVWPSLFYGNGGAIVEDGQAVIDSPENAETLEFWHDAITAGKISPTGVDGVSGDGLFSSGRVAMYIGGPWMATVSEENGIDYGIAPIPAGPEEQAASAIGVSMALTRQADQAQQQAAQEFFSYFLSREESVAWALGSGWPPLRTDVAADEVDENPVVAALTEQAELGRPLLPGVVNSTDVLTAVDDLTQRAMAGEPVDDLLAQAQTAIQAALDD</sequence>
<accession>A0A3M2JAY5</accession>
<organism evidence="5 6">
    <name type="scientific">Cellulomonas triticagri</name>
    <dbReference type="NCBI Taxonomy" id="2483352"/>
    <lineage>
        <taxon>Bacteria</taxon>
        <taxon>Bacillati</taxon>
        <taxon>Actinomycetota</taxon>
        <taxon>Actinomycetes</taxon>
        <taxon>Micrococcales</taxon>
        <taxon>Cellulomonadaceae</taxon>
        <taxon>Cellulomonas</taxon>
    </lineage>
</organism>
<dbReference type="AlphaFoldDB" id="A0A3M2JAY5"/>
<evidence type="ECO:0000256" key="1">
    <source>
        <dbReference type="ARBA" id="ARBA00008520"/>
    </source>
</evidence>
<dbReference type="PANTHER" id="PTHR30061:SF50">
    <property type="entry name" value="MALTOSE_MALTODEXTRIN-BINDING PERIPLASMIC PROTEIN"/>
    <property type="match status" value="1"/>
</dbReference>
<evidence type="ECO:0000313" key="5">
    <source>
        <dbReference type="EMBL" id="RMI08950.1"/>
    </source>
</evidence>
<evidence type="ECO:0000256" key="3">
    <source>
        <dbReference type="ARBA" id="ARBA00022729"/>
    </source>
</evidence>
<proteinExistence type="inferred from homology"/>